<dbReference type="STRING" id="50990.A0A4Y7PF06"/>
<organism evidence="1 2">
    <name type="scientific">Rickenella mellea</name>
    <dbReference type="NCBI Taxonomy" id="50990"/>
    <lineage>
        <taxon>Eukaryota</taxon>
        <taxon>Fungi</taxon>
        <taxon>Dikarya</taxon>
        <taxon>Basidiomycota</taxon>
        <taxon>Agaricomycotina</taxon>
        <taxon>Agaricomycetes</taxon>
        <taxon>Hymenochaetales</taxon>
        <taxon>Rickenellaceae</taxon>
        <taxon>Rickenella</taxon>
    </lineage>
</organism>
<dbReference type="VEuPathDB" id="FungiDB:BD410DRAFT_846443"/>
<keyword evidence="2" id="KW-1185">Reference proteome</keyword>
<gene>
    <name evidence="1" type="ORF">BD410DRAFT_846443</name>
</gene>
<evidence type="ECO:0000313" key="2">
    <source>
        <dbReference type="Proteomes" id="UP000294933"/>
    </source>
</evidence>
<reference evidence="1 2" key="1">
    <citation type="submission" date="2018-06" db="EMBL/GenBank/DDBJ databases">
        <title>A transcriptomic atlas of mushroom development highlights an independent origin of complex multicellularity.</title>
        <authorList>
            <consortium name="DOE Joint Genome Institute"/>
            <person name="Krizsan K."/>
            <person name="Almasi E."/>
            <person name="Merenyi Z."/>
            <person name="Sahu N."/>
            <person name="Viragh M."/>
            <person name="Koszo T."/>
            <person name="Mondo S."/>
            <person name="Kiss B."/>
            <person name="Balint B."/>
            <person name="Kues U."/>
            <person name="Barry K."/>
            <person name="Hegedus J.C."/>
            <person name="Henrissat B."/>
            <person name="Johnson J."/>
            <person name="Lipzen A."/>
            <person name="Ohm R."/>
            <person name="Nagy I."/>
            <person name="Pangilinan J."/>
            <person name="Yan J."/>
            <person name="Xiong Y."/>
            <person name="Grigoriev I.V."/>
            <person name="Hibbett D.S."/>
            <person name="Nagy L.G."/>
        </authorList>
    </citation>
    <scope>NUCLEOTIDE SEQUENCE [LARGE SCALE GENOMIC DNA]</scope>
    <source>
        <strain evidence="1 2">SZMC22713</strain>
    </source>
</reference>
<sequence>MSLVRSFHSHRSAKYHPYYRQLPVIRQVESAQTTQERYIASHDPPAALLEQLHRELRQAEREGKLLTYDVDQQRWTEWFRPMHNFKSGPREMAAQGFKKLPDSALPLCPHAANLFRTRSTCIMQPHRQTVQGVTEWRFRNKEHNCMFSMRIPHVEQKKKQWILAEDFNIDAQDVEPVASTFSNV</sequence>
<proteinExistence type="predicted"/>
<dbReference type="OrthoDB" id="3071161at2759"/>
<dbReference type="EMBL" id="ML170412">
    <property type="protein sequence ID" value="TDL13994.1"/>
    <property type="molecule type" value="Genomic_DNA"/>
</dbReference>
<name>A0A4Y7PF06_9AGAM</name>
<evidence type="ECO:0000313" key="1">
    <source>
        <dbReference type="EMBL" id="TDL13994.1"/>
    </source>
</evidence>
<protein>
    <submittedName>
        <fullName evidence="1">Uncharacterized protein</fullName>
    </submittedName>
</protein>
<dbReference type="AlphaFoldDB" id="A0A4Y7PF06"/>
<accession>A0A4Y7PF06</accession>
<dbReference type="Proteomes" id="UP000294933">
    <property type="component" value="Unassembled WGS sequence"/>
</dbReference>